<organism evidence="1 2">
    <name type="scientific">Periplaneta americana</name>
    <name type="common">American cockroach</name>
    <name type="synonym">Blatta americana</name>
    <dbReference type="NCBI Taxonomy" id="6978"/>
    <lineage>
        <taxon>Eukaryota</taxon>
        <taxon>Metazoa</taxon>
        <taxon>Ecdysozoa</taxon>
        <taxon>Arthropoda</taxon>
        <taxon>Hexapoda</taxon>
        <taxon>Insecta</taxon>
        <taxon>Pterygota</taxon>
        <taxon>Neoptera</taxon>
        <taxon>Polyneoptera</taxon>
        <taxon>Dictyoptera</taxon>
        <taxon>Blattodea</taxon>
        <taxon>Blattoidea</taxon>
        <taxon>Blattidae</taxon>
        <taxon>Blattinae</taxon>
        <taxon>Periplaneta</taxon>
    </lineage>
</organism>
<proteinExistence type="predicted"/>
<sequence length="245" mass="27997">MECLIMPPKKTKYFQPLDIYFLRQYYARSIADCIRTLAENPELNLGNRVFIMKMHSVIHNQLSAPVYRPMLQYSWQSACYVNPEQVLDFKNVIQVAFDFSALECDSEDCLDNDFRILVASTLEVVTWGEAIACSAPCDSPRTALSRIFRLQQITQGTFEVWKLLIKITLLEACGRETSPYRTVARWAHAFRNGMEDVHQKHGAGRPQSASDDVHVNAVRALLKEYRCWTCVELAREVGIAPGTIE</sequence>
<evidence type="ECO:0000313" key="1">
    <source>
        <dbReference type="EMBL" id="KAJ4441030.1"/>
    </source>
</evidence>
<keyword evidence="2" id="KW-1185">Reference proteome</keyword>
<name>A0ABQ8T5S8_PERAM</name>
<dbReference type="EMBL" id="JAJSOF020000015">
    <property type="protein sequence ID" value="KAJ4441030.1"/>
    <property type="molecule type" value="Genomic_DNA"/>
</dbReference>
<dbReference type="Proteomes" id="UP001148838">
    <property type="component" value="Unassembled WGS sequence"/>
</dbReference>
<gene>
    <name evidence="1" type="ORF">ANN_10879</name>
</gene>
<comment type="caution">
    <text evidence="1">The sequence shown here is derived from an EMBL/GenBank/DDBJ whole genome shotgun (WGS) entry which is preliminary data.</text>
</comment>
<dbReference type="PANTHER" id="PTHR46060">
    <property type="entry name" value="MARINER MOS1 TRANSPOSASE-LIKE PROTEIN"/>
    <property type="match status" value="1"/>
</dbReference>
<reference evidence="1 2" key="1">
    <citation type="journal article" date="2022" name="Allergy">
        <title>Genome assembly and annotation of Periplaneta americana reveal a comprehensive cockroach allergen profile.</title>
        <authorList>
            <person name="Wang L."/>
            <person name="Xiong Q."/>
            <person name="Saelim N."/>
            <person name="Wang L."/>
            <person name="Nong W."/>
            <person name="Wan A.T."/>
            <person name="Shi M."/>
            <person name="Liu X."/>
            <person name="Cao Q."/>
            <person name="Hui J.H.L."/>
            <person name="Sookrung N."/>
            <person name="Leung T.F."/>
            <person name="Tungtrongchitr A."/>
            <person name="Tsui S.K.W."/>
        </authorList>
    </citation>
    <scope>NUCLEOTIDE SEQUENCE [LARGE SCALE GENOMIC DNA]</scope>
    <source>
        <strain evidence="1">PWHHKU_190912</strain>
    </source>
</reference>
<protein>
    <submittedName>
        <fullName evidence="1">Uncharacterized protein</fullName>
    </submittedName>
</protein>
<evidence type="ECO:0000313" key="2">
    <source>
        <dbReference type="Proteomes" id="UP001148838"/>
    </source>
</evidence>
<dbReference type="InterPro" id="IPR052709">
    <property type="entry name" value="Transposase-MT_Hybrid"/>
</dbReference>
<dbReference type="PANTHER" id="PTHR46060:SF1">
    <property type="entry name" value="MARINER MOS1 TRANSPOSASE-LIKE PROTEIN"/>
    <property type="match status" value="1"/>
</dbReference>
<accession>A0ABQ8T5S8</accession>